<evidence type="ECO:0000313" key="2">
    <source>
        <dbReference type="Proteomes" id="UP000567179"/>
    </source>
</evidence>
<organism evidence="1 2">
    <name type="scientific">Psilocybe cf. subviscida</name>
    <dbReference type="NCBI Taxonomy" id="2480587"/>
    <lineage>
        <taxon>Eukaryota</taxon>
        <taxon>Fungi</taxon>
        <taxon>Dikarya</taxon>
        <taxon>Basidiomycota</taxon>
        <taxon>Agaricomycotina</taxon>
        <taxon>Agaricomycetes</taxon>
        <taxon>Agaricomycetidae</taxon>
        <taxon>Agaricales</taxon>
        <taxon>Agaricineae</taxon>
        <taxon>Strophariaceae</taxon>
        <taxon>Psilocybe</taxon>
    </lineage>
</organism>
<evidence type="ECO:0000313" key="1">
    <source>
        <dbReference type="EMBL" id="KAF5328347.1"/>
    </source>
</evidence>
<sequence length="291" mass="31719">MLCDTSVDMQSPDASMMVMSSADISMMSPGIQEELSSEGSLGMEELMRRLGELNPGSVLQPMLNRSHTDEVILGEIENQLGRLRTVTSIIANDQAGLHVLQQRLTDIHTVATNCLTSAVPVMSSNGLTEGDKAWLLTESGCQSILATCIRDWSSLALAWVIAVIHDLDAFDDKVVESMEALRGRRGDIKNSNNVFMRSGGSRGACVDQIIIAMQSFGLDEEISLTLPKRPVFPQLDTGFPSGFLSQEQEEFNQHAKGIHAFGVDLAKGHLITMANEVAYTDHINRTSKPDV</sequence>
<accession>A0A8H5F9D8</accession>
<protein>
    <submittedName>
        <fullName evidence="1">Uncharacterized protein</fullName>
    </submittedName>
</protein>
<dbReference type="Proteomes" id="UP000567179">
    <property type="component" value="Unassembled WGS sequence"/>
</dbReference>
<name>A0A8H5F9D8_9AGAR</name>
<gene>
    <name evidence="1" type="ORF">D9619_013308</name>
</gene>
<keyword evidence="2" id="KW-1185">Reference proteome</keyword>
<dbReference type="AlphaFoldDB" id="A0A8H5F9D8"/>
<comment type="caution">
    <text evidence="1">The sequence shown here is derived from an EMBL/GenBank/DDBJ whole genome shotgun (WGS) entry which is preliminary data.</text>
</comment>
<reference evidence="1 2" key="1">
    <citation type="journal article" date="2020" name="ISME J.">
        <title>Uncovering the hidden diversity of litter-decomposition mechanisms in mushroom-forming fungi.</title>
        <authorList>
            <person name="Floudas D."/>
            <person name="Bentzer J."/>
            <person name="Ahren D."/>
            <person name="Johansson T."/>
            <person name="Persson P."/>
            <person name="Tunlid A."/>
        </authorList>
    </citation>
    <scope>NUCLEOTIDE SEQUENCE [LARGE SCALE GENOMIC DNA]</scope>
    <source>
        <strain evidence="1 2">CBS 101986</strain>
    </source>
</reference>
<proteinExistence type="predicted"/>
<dbReference type="EMBL" id="JAACJJ010000004">
    <property type="protein sequence ID" value="KAF5328347.1"/>
    <property type="molecule type" value="Genomic_DNA"/>
</dbReference>